<sequence>MNKIYILLGANLGAPIVQIGRAFDLLQDRIGEIVESSAIYTSEGWGVKDQPLFYNQVLIIETPLEKQECLTICQEIELELGRVRLVKWGARLIDIDIIYFNDEVYESKNLIIPHPLLQLRNFVLVPLCEVADGYIHPVLHVSNKELLSRSTDELIVKKYN</sequence>
<comment type="pathway">
    <text evidence="1">Cofactor biosynthesis; tetrahydrofolate biosynthesis; 2-amino-4-hydroxy-6-hydroxymethyl-7,8-dihydropteridine diphosphate from 7,8-dihydroneopterin triphosphate: step 4/4.</text>
</comment>
<evidence type="ECO:0000256" key="4">
    <source>
        <dbReference type="ARBA" id="ARBA00016218"/>
    </source>
</evidence>
<dbReference type="CDD" id="cd00483">
    <property type="entry name" value="HPPK"/>
    <property type="match status" value="1"/>
</dbReference>
<evidence type="ECO:0000256" key="5">
    <source>
        <dbReference type="ARBA" id="ARBA00022679"/>
    </source>
</evidence>
<dbReference type="GO" id="GO:0003848">
    <property type="term" value="F:2-amino-4-hydroxy-6-hydroxymethyldihydropteridine diphosphokinase activity"/>
    <property type="evidence" value="ECO:0007669"/>
    <property type="project" value="UniProtKB-EC"/>
</dbReference>
<evidence type="ECO:0000256" key="7">
    <source>
        <dbReference type="ARBA" id="ARBA00022777"/>
    </source>
</evidence>
<evidence type="ECO:0000256" key="9">
    <source>
        <dbReference type="ARBA" id="ARBA00022909"/>
    </source>
</evidence>
<organism evidence="14 15">
    <name type="scientific">Sphingobacterium faecale</name>
    <dbReference type="NCBI Taxonomy" id="2803775"/>
    <lineage>
        <taxon>Bacteria</taxon>
        <taxon>Pseudomonadati</taxon>
        <taxon>Bacteroidota</taxon>
        <taxon>Sphingobacteriia</taxon>
        <taxon>Sphingobacteriales</taxon>
        <taxon>Sphingobacteriaceae</taxon>
        <taxon>Sphingobacterium</taxon>
    </lineage>
</organism>
<dbReference type="InterPro" id="IPR035907">
    <property type="entry name" value="Hppk_sf"/>
</dbReference>
<evidence type="ECO:0000313" key="14">
    <source>
        <dbReference type="EMBL" id="MBL1409888.1"/>
    </source>
</evidence>
<protein>
    <recommendedName>
        <fullName evidence="4">2-amino-4-hydroxy-6-hydroxymethyldihydropteridine pyrophosphokinase</fullName>
        <ecNumber evidence="3">2.7.6.3</ecNumber>
    </recommendedName>
    <alternativeName>
        <fullName evidence="11">6-hydroxymethyl-7,8-dihydropterin pyrophosphokinase</fullName>
    </alternativeName>
    <alternativeName>
        <fullName evidence="12">7,8-dihydro-6-hydroxymethylpterin-pyrophosphokinase</fullName>
    </alternativeName>
</protein>
<evidence type="ECO:0000256" key="8">
    <source>
        <dbReference type="ARBA" id="ARBA00022840"/>
    </source>
</evidence>
<dbReference type="PANTHER" id="PTHR43071:SF1">
    <property type="entry name" value="2-AMINO-4-HYDROXY-6-HYDROXYMETHYLDIHYDROPTERIDINE PYROPHOSPHOKINASE"/>
    <property type="match status" value="1"/>
</dbReference>
<dbReference type="EC" id="2.7.6.3" evidence="3"/>
<evidence type="ECO:0000256" key="3">
    <source>
        <dbReference type="ARBA" id="ARBA00013253"/>
    </source>
</evidence>
<comment type="caution">
    <text evidence="14">The sequence shown here is derived from an EMBL/GenBank/DDBJ whole genome shotgun (WGS) entry which is preliminary data.</text>
</comment>
<proteinExistence type="inferred from homology"/>
<keyword evidence="8" id="KW-0067">ATP-binding</keyword>
<evidence type="ECO:0000259" key="13">
    <source>
        <dbReference type="PROSITE" id="PS00794"/>
    </source>
</evidence>
<keyword evidence="9" id="KW-0289">Folate biosynthesis</keyword>
<evidence type="ECO:0000256" key="1">
    <source>
        <dbReference type="ARBA" id="ARBA00005051"/>
    </source>
</evidence>
<keyword evidence="5 14" id="KW-0808">Transferase</keyword>
<name>A0ABS1R5B2_9SPHI</name>
<evidence type="ECO:0000313" key="15">
    <source>
        <dbReference type="Proteomes" id="UP000625283"/>
    </source>
</evidence>
<keyword evidence="6" id="KW-0547">Nucleotide-binding</keyword>
<dbReference type="EMBL" id="JAERTY010000008">
    <property type="protein sequence ID" value="MBL1409888.1"/>
    <property type="molecule type" value="Genomic_DNA"/>
</dbReference>
<dbReference type="PROSITE" id="PS00794">
    <property type="entry name" value="HPPK"/>
    <property type="match status" value="1"/>
</dbReference>
<dbReference type="NCBIfam" id="TIGR01498">
    <property type="entry name" value="folK"/>
    <property type="match status" value="1"/>
</dbReference>
<evidence type="ECO:0000256" key="2">
    <source>
        <dbReference type="ARBA" id="ARBA00005810"/>
    </source>
</evidence>
<dbReference type="SUPFAM" id="SSF55083">
    <property type="entry name" value="6-hydroxymethyl-7,8-dihydropterin pyrophosphokinase, HPPK"/>
    <property type="match status" value="1"/>
</dbReference>
<dbReference type="Pfam" id="PF01288">
    <property type="entry name" value="HPPK"/>
    <property type="match status" value="1"/>
</dbReference>
<comment type="similarity">
    <text evidence="2">Belongs to the HPPK family.</text>
</comment>
<dbReference type="Proteomes" id="UP000625283">
    <property type="component" value="Unassembled WGS sequence"/>
</dbReference>
<keyword evidence="15" id="KW-1185">Reference proteome</keyword>
<feature type="domain" description="7,8-dihydro-6-hydroxymethylpterin-pyrophosphokinase" evidence="13">
    <location>
        <begin position="87"/>
        <end position="98"/>
    </location>
</feature>
<evidence type="ECO:0000256" key="11">
    <source>
        <dbReference type="ARBA" id="ARBA00029766"/>
    </source>
</evidence>
<dbReference type="InterPro" id="IPR000550">
    <property type="entry name" value="Hppk"/>
</dbReference>
<accession>A0ABS1R5B2</accession>
<dbReference type="PANTHER" id="PTHR43071">
    <property type="entry name" value="2-AMINO-4-HYDROXY-6-HYDROXYMETHYLDIHYDROPTERIDINE PYROPHOSPHOKINASE"/>
    <property type="match status" value="1"/>
</dbReference>
<evidence type="ECO:0000256" key="6">
    <source>
        <dbReference type="ARBA" id="ARBA00022741"/>
    </source>
</evidence>
<comment type="function">
    <text evidence="10">Catalyzes the transfer of pyrophosphate from adenosine triphosphate (ATP) to 6-hydroxymethyl-7,8-dihydropterin, an enzymatic step in folate biosynthesis pathway.</text>
</comment>
<dbReference type="Gene3D" id="3.30.70.560">
    <property type="entry name" value="7,8-Dihydro-6-hydroxymethylpterin-pyrophosphokinase HPPK"/>
    <property type="match status" value="1"/>
</dbReference>
<evidence type="ECO:0000256" key="10">
    <source>
        <dbReference type="ARBA" id="ARBA00029409"/>
    </source>
</evidence>
<evidence type="ECO:0000256" key="12">
    <source>
        <dbReference type="ARBA" id="ARBA00033413"/>
    </source>
</evidence>
<keyword evidence="7" id="KW-0418">Kinase</keyword>
<dbReference type="RefSeq" id="WP_202103604.1">
    <property type="nucleotide sequence ID" value="NZ_JAERTY010000008.1"/>
</dbReference>
<reference evidence="14 15" key="1">
    <citation type="submission" date="2021-01" db="EMBL/GenBank/DDBJ databases">
        <title>C459-1 draft genome sequence.</title>
        <authorList>
            <person name="Zhang X.-F."/>
        </authorList>
    </citation>
    <scope>NUCLEOTIDE SEQUENCE [LARGE SCALE GENOMIC DNA]</scope>
    <source>
        <strain evidence="15">C459-1</strain>
    </source>
</reference>
<gene>
    <name evidence="14" type="primary">folK</name>
    <name evidence="14" type="ORF">JKG61_14095</name>
</gene>